<protein>
    <submittedName>
        <fullName evidence="1">Uncharacterized protein</fullName>
    </submittedName>
</protein>
<dbReference type="AlphaFoldDB" id="A0A0E9XBF1"/>
<sequence length="27" mass="3482">MYFIWWNSHSQQQNILHMHHSNRDSRQ</sequence>
<name>A0A0E9XBF1_ANGAN</name>
<evidence type="ECO:0000313" key="1">
    <source>
        <dbReference type="EMBL" id="JAH99959.1"/>
    </source>
</evidence>
<organism evidence="1">
    <name type="scientific">Anguilla anguilla</name>
    <name type="common">European freshwater eel</name>
    <name type="synonym">Muraena anguilla</name>
    <dbReference type="NCBI Taxonomy" id="7936"/>
    <lineage>
        <taxon>Eukaryota</taxon>
        <taxon>Metazoa</taxon>
        <taxon>Chordata</taxon>
        <taxon>Craniata</taxon>
        <taxon>Vertebrata</taxon>
        <taxon>Euteleostomi</taxon>
        <taxon>Actinopterygii</taxon>
        <taxon>Neopterygii</taxon>
        <taxon>Teleostei</taxon>
        <taxon>Anguilliformes</taxon>
        <taxon>Anguillidae</taxon>
        <taxon>Anguilla</taxon>
    </lineage>
</organism>
<proteinExistence type="predicted"/>
<reference evidence="1" key="2">
    <citation type="journal article" date="2015" name="Fish Shellfish Immunol.">
        <title>Early steps in the European eel (Anguilla anguilla)-Vibrio vulnificus interaction in the gills: Role of the RtxA13 toxin.</title>
        <authorList>
            <person name="Callol A."/>
            <person name="Pajuelo D."/>
            <person name="Ebbesson L."/>
            <person name="Teles M."/>
            <person name="MacKenzie S."/>
            <person name="Amaro C."/>
        </authorList>
    </citation>
    <scope>NUCLEOTIDE SEQUENCE</scope>
</reference>
<dbReference type="EMBL" id="GBXM01008618">
    <property type="protein sequence ID" value="JAH99959.1"/>
    <property type="molecule type" value="Transcribed_RNA"/>
</dbReference>
<reference evidence="1" key="1">
    <citation type="submission" date="2014-11" db="EMBL/GenBank/DDBJ databases">
        <authorList>
            <person name="Amaro Gonzalez C."/>
        </authorList>
    </citation>
    <scope>NUCLEOTIDE SEQUENCE</scope>
</reference>
<accession>A0A0E9XBF1</accession>